<dbReference type="GO" id="GO:0003899">
    <property type="term" value="F:DNA-directed RNA polymerase activity"/>
    <property type="evidence" value="ECO:0007669"/>
    <property type="project" value="EnsemblFungi"/>
</dbReference>
<keyword evidence="7" id="KW-0479">Metal-binding</keyword>
<accession>A0A1C7NC82</accession>
<dbReference type="EMBL" id="LUGH01000277">
    <property type="protein sequence ID" value="OBZ86722.1"/>
    <property type="molecule type" value="Genomic_DNA"/>
</dbReference>
<evidence type="ECO:0000313" key="11">
    <source>
        <dbReference type="EMBL" id="OBZ86722.1"/>
    </source>
</evidence>
<dbReference type="GO" id="GO:0046872">
    <property type="term" value="F:metal ion binding"/>
    <property type="evidence" value="ECO:0007669"/>
    <property type="project" value="UniProtKB-KW"/>
</dbReference>
<dbReference type="GO" id="GO:0006269">
    <property type="term" value="P:DNA replication, synthesis of primer"/>
    <property type="evidence" value="ECO:0007669"/>
    <property type="project" value="UniProtKB-KW"/>
</dbReference>
<dbReference type="OrthoDB" id="19606at2759"/>
<dbReference type="InterPro" id="IPR014052">
    <property type="entry name" value="DNA_primase_ssu_euk/arc"/>
</dbReference>
<dbReference type="PANTHER" id="PTHR10536">
    <property type="entry name" value="DNA PRIMASE SMALL SUBUNIT"/>
    <property type="match status" value="1"/>
</dbReference>
<keyword evidence="9" id="KW-0804">Transcription</keyword>
<keyword evidence="6 10" id="KW-0235">DNA replication</keyword>
<name>A0A1C7NC82_9FUNG</name>
<dbReference type="STRING" id="101091.A0A1C7NC82"/>
<evidence type="ECO:0000256" key="5">
    <source>
        <dbReference type="ARBA" id="ARBA00022695"/>
    </source>
</evidence>
<evidence type="ECO:0000256" key="3">
    <source>
        <dbReference type="ARBA" id="ARBA00022515"/>
    </source>
</evidence>
<comment type="similarity">
    <text evidence="1 10">Belongs to the eukaryotic-type primase small subunit family.</text>
</comment>
<protein>
    <recommendedName>
        <fullName evidence="10">DNA primase</fullName>
        <ecNumber evidence="10">2.7.7.-</ecNumber>
    </recommendedName>
</protein>
<evidence type="ECO:0000256" key="8">
    <source>
        <dbReference type="ARBA" id="ARBA00022833"/>
    </source>
</evidence>
<keyword evidence="5" id="KW-0548">Nucleotidyltransferase</keyword>
<dbReference type="GO" id="GO:0005737">
    <property type="term" value="C:cytoplasm"/>
    <property type="evidence" value="ECO:0007669"/>
    <property type="project" value="EnsemblFungi"/>
</dbReference>
<dbReference type="FunCoup" id="A0A1C7NC82">
    <property type="interactions" value="95"/>
</dbReference>
<dbReference type="GO" id="GO:0005658">
    <property type="term" value="C:alpha DNA polymerase:primase complex"/>
    <property type="evidence" value="ECO:0007669"/>
    <property type="project" value="EnsemblFungi"/>
</dbReference>
<comment type="caution">
    <text evidence="11">The sequence shown here is derived from an EMBL/GenBank/DDBJ whole genome shotgun (WGS) entry which is preliminary data.</text>
</comment>
<dbReference type="GO" id="GO:0003697">
    <property type="term" value="F:single-stranded DNA binding"/>
    <property type="evidence" value="ECO:0007669"/>
    <property type="project" value="EnsemblFungi"/>
</dbReference>
<evidence type="ECO:0000313" key="12">
    <source>
        <dbReference type="Proteomes" id="UP000093000"/>
    </source>
</evidence>
<evidence type="ECO:0000256" key="9">
    <source>
        <dbReference type="ARBA" id="ARBA00023163"/>
    </source>
</evidence>
<dbReference type="InterPro" id="IPR002755">
    <property type="entry name" value="DNA_primase_S"/>
</dbReference>
<reference evidence="11 12" key="1">
    <citation type="submission" date="2016-03" db="EMBL/GenBank/DDBJ databases">
        <title>Choanephora cucurbitarum.</title>
        <authorList>
            <person name="Min B."/>
            <person name="Park H."/>
            <person name="Park J.-H."/>
            <person name="Shin H.-D."/>
            <person name="Choi I.-G."/>
        </authorList>
    </citation>
    <scope>NUCLEOTIDE SEQUENCE [LARGE SCALE GENOMIC DNA]</scope>
    <source>
        <strain evidence="11 12">KUS-F28377</strain>
    </source>
</reference>
<evidence type="ECO:0000256" key="4">
    <source>
        <dbReference type="ARBA" id="ARBA00022679"/>
    </source>
</evidence>
<evidence type="ECO:0000256" key="7">
    <source>
        <dbReference type="ARBA" id="ARBA00022723"/>
    </source>
</evidence>
<dbReference type="GO" id="GO:0006270">
    <property type="term" value="P:DNA replication initiation"/>
    <property type="evidence" value="ECO:0007669"/>
    <property type="project" value="EnsemblFungi"/>
</dbReference>
<keyword evidence="12" id="KW-1185">Reference proteome</keyword>
<evidence type="ECO:0000256" key="1">
    <source>
        <dbReference type="ARBA" id="ARBA00009762"/>
    </source>
</evidence>
<keyword evidence="4 10" id="KW-0808">Transferase</keyword>
<dbReference type="GO" id="GO:0000785">
    <property type="term" value="C:chromatin"/>
    <property type="evidence" value="ECO:0007669"/>
    <property type="project" value="EnsemblFungi"/>
</dbReference>
<dbReference type="InParanoid" id="A0A1C7NC82"/>
<dbReference type="NCBIfam" id="TIGR00335">
    <property type="entry name" value="primase_sml"/>
    <property type="match status" value="1"/>
</dbReference>
<keyword evidence="8" id="KW-0862">Zinc</keyword>
<gene>
    <name evidence="11" type="primary">Prim1</name>
    <name evidence="11" type="ORF">A0J61_05232</name>
</gene>
<dbReference type="Proteomes" id="UP000093000">
    <property type="component" value="Unassembled WGS sequence"/>
</dbReference>
<dbReference type="AlphaFoldDB" id="A0A1C7NC82"/>
<dbReference type="Pfam" id="PF01896">
    <property type="entry name" value="DNA_primase_S"/>
    <property type="match status" value="1"/>
</dbReference>
<dbReference type="FunFam" id="3.90.920.10:FF:000003">
    <property type="entry name" value="DNA primase"/>
    <property type="match status" value="1"/>
</dbReference>
<evidence type="ECO:0000256" key="2">
    <source>
        <dbReference type="ARBA" id="ARBA00022478"/>
    </source>
</evidence>
<dbReference type="CDD" id="cd04860">
    <property type="entry name" value="AE_Prim_S"/>
    <property type="match status" value="1"/>
</dbReference>
<evidence type="ECO:0000256" key="6">
    <source>
        <dbReference type="ARBA" id="ARBA00022705"/>
    </source>
</evidence>
<proteinExistence type="inferred from homology"/>
<keyword evidence="2 10" id="KW-0240">DNA-directed RNA polymerase</keyword>
<sequence length="442" mass="51889">MTDASPFEALRDINLDDFFDDPMDTVHQEFAKVNIDSSAQMEQDNPVFLYRLFYHSLFPYKTYFNWLNYDTTPSKIFTHREFSFTLPADIYIRFKSFANVDEFKKELERLQPVKIDIGAVYSIKPKDKKTVSESAFKALEKELVFDIDMTDYDDIRTCCSGGDVCMRCWEFMTVAMKVIDASLREDFGFQHIMWVYSGRRGVHCWVCDERARQLDNESRKAIVKFLDIIKGGNQVHRKVKLPTLLHPSLSRSFKTVEKHFDSIIQKMGILDKPETWKKLLEIVPDLAIQERLDTAWSEQRLTAKEKWEMLVKEAEKADKKKKHYQRDPFPRDIMFQYCYPRLDIKVSTAINHLLKSPFCVHPKTLRVCVPIKIEECDQFNPLAVPNLHTISQELSQTNEKKAKNTSLKPYLDYFEKFVMDMILDVKRAKRGKEKKISLTTGC</sequence>
<keyword evidence="3 10" id="KW-0639">Primosome</keyword>
<evidence type="ECO:0000256" key="10">
    <source>
        <dbReference type="RuleBase" id="RU003514"/>
    </source>
</evidence>
<dbReference type="EC" id="2.7.7.-" evidence="10"/>
<dbReference type="Gene3D" id="3.90.920.10">
    <property type="entry name" value="DNA primase, PRIM domain"/>
    <property type="match status" value="1"/>
</dbReference>
<organism evidence="11 12">
    <name type="scientific">Choanephora cucurbitarum</name>
    <dbReference type="NCBI Taxonomy" id="101091"/>
    <lineage>
        <taxon>Eukaryota</taxon>
        <taxon>Fungi</taxon>
        <taxon>Fungi incertae sedis</taxon>
        <taxon>Mucoromycota</taxon>
        <taxon>Mucoromycotina</taxon>
        <taxon>Mucoromycetes</taxon>
        <taxon>Mucorales</taxon>
        <taxon>Mucorineae</taxon>
        <taxon>Choanephoraceae</taxon>
        <taxon>Choanephoroideae</taxon>
        <taxon>Choanephora</taxon>
    </lineage>
</organism>
<dbReference type="SUPFAM" id="SSF56747">
    <property type="entry name" value="Prim-pol domain"/>
    <property type="match status" value="1"/>
</dbReference>